<sequence length="91" mass="10085">MLTGLARVVNAEDADLANAGLELFVGFKGSHRFLVRLLYAEWRGEDISDNGVSFAHPATAPVAFPTGDGFRKPQGPEEFERDYIKIMIFVQ</sequence>
<protein>
    <submittedName>
        <fullName evidence="1">Uncharacterized protein</fullName>
    </submittedName>
</protein>
<organism evidence="1">
    <name type="scientific">Candidatus Methanophaga sp. ANME-1 ERB7</name>
    <dbReference type="NCBI Taxonomy" id="2759913"/>
    <lineage>
        <taxon>Archaea</taxon>
        <taxon>Methanobacteriati</taxon>
        <taxon>Methanobacteriota</taxon>
        <taxon>Stenosarchaea group</taxon>
        <taxon>Methanomicrobia</taxon>
        <taxon>Candidatus Methanophagales</taxon>
        <taxon>Candidatus Methanophagaceae</taxon>
        <taxon>Candidatus Methanophaga</taxon>
    </lineage>
</organism>
<dbReference type="AlphaFoldDB" id="A0A7G9Z4Z5"/>
<accession>A0A7G9Z4Z5</accession>
<gene>
    <name evidence="1" type="ORF">BDIJAKCO_00003</name>
</gene>
<proteinExistence type="predicted"/>
<dbReference type="EMBL" id="MT631610">
    <property type="protein sequence ID" value="QNO55329.1"/>
    <property type="molecule type" value="Genomic_DNA"/>
</dbReference>
<reference evidence="1" key="1">
    <citation type="submission" date="2020-06" db="EMBL/GenBank/DDBJ databases">
        <title>Unique genomic features of the anaerobic methanotrophic archaea.</title>
        <authorList>
            <person name="Chadwick G.L."/>
            <person name="Skennerton C.T."/>
            <person name="Laso-Perez R."/>
            <person name="Leu A.O."/>
            <person name="Speth D.R."/>
            <person name="Yu H."/>
            <person name="Morgan-Lang C."/>
            <person name="Hatzenpichler R."/>
            <person name="Goudeau D."/>
            <person name="Malmstrom R."/>
            <person name="Brazelton W.J."/>
            <person name="Woyke T."/>
            <person name="Hallam S.J."/>
            <person name="Tyson G.W."/>
            <person name="Wegener G."/>
            <person name="Boetius A."/>
            <person name="Orphan V."/>
        </authorList>
    </citation>
    <scope>NUCLEOTIDE SEQUENCE</scope>
</reference>
<evidence type="ECO:0000313" key="1">
    <source>
        <dbReference type="EMBL" id="QNO55329.1"/>
    </source>
</evidence>
<name>A0A7G9Z4Z5_9EURY</name>